<organism evidence="10 11">
    <name type="scientific">Marinifilum caeruleilacunae</name>
    <dbReference type="NCBI Taxonomy" id="2499076"/>
    <lineage>
        <taxon>Bacteria</taxon>
        <taxon>Pseudomonadati</taxon>
        <taxon>Bacteroidota</taxon>
        <taxon>Bacteroidia</taxon>
        <taxon>Marinilabiliales</taxon>
        <taxon>Marinifilaceae</taxon>
    </lineage>
</organism>
<comment type="subcellular location">
    <subcellularLocation>
        <location evidence="1">Cell membrane</location>
        <topology evidence="1">Multi-pass membrane protein</topology>
    </subcellularLocation>
</comment>
<feature type="transmembrane region" description="Helical" evidence="7">
    <location>
        <begin position="452"/>
        <end position="474"/>
    </location>
</feature>
<name>A0ABX1WUZ7_9BACT</name>
<evidence type="ECO:0000313" key="11">
    <source>
        <dbReference type="Proteomes" id="UP000732105"/>
    </source>
</evidence>
<dbReference type="InterPro" id="IPR051125">
    <property type="entry name" value="ABC-4/HrtB_transporter"/>
</dbReference>
<evidence type="ECO:0000313" key="10">
    <source>
        <dbReference type="EMBL" id="NOU59919.1"/>
    </source>
</evidence>
<gene>
    <name evidence="10" type="ORF">ELS83_08800</name>
</gene>
<keyword evidence="5 7" id="KW-0472">Membrane</keyword>
<evidence type="ECO:0000256" key="7">
    <source>
        <dbReference type="SAM" id="Phobius"/>
    </source>
</evidence>
<keyword evidence="11" id="KW-1185">Reference proteome</keyword>
<reference evidence="10 11" key="1">
    <citation type="submission" date="2018-12" db="EMBL/GenBank/DDBJ databases">
        <title>Marinifilum JC070 sp. nov., a marine bacterium isolated from Yongle Blue Hole in the South China Sea.</title>
        <authorList>
            <person name="Fu T."/>
        </authorList>
    </citation>
    <scope>NUCLEOTIDE SEQUENCE [LARGE SCALE GENOMIC DNA]</scope>
    <source>
        <strain evidence="10 11">JC070</strain>
    </source>
</reference>
<evidence type="ECO:0000259" key="8">
    <source>
        <dbReference type="Pfam" id="PF02687"/>
    </source>
</evidence>
<feature type="domain" description="MacB-like periplasmic core" evidence="9">
    <location>
        <begin position="19"/>
        <end position="200"/>
    </location>
</feature>
<feature type="domain" description="ABC3 transporter permease C-terminal" evidence="8">
    <location>
        <begin position="363"/>
        <end position="477"/>
    </location>
</feature>
<feature type="region of interest" description="Disordered" evidence="6">
    <location>
        <begin position="231"/>
        <end position="264"/>
    </location>
</feature>
<dbReference type="Pfam" id="PF02687">
    <property type="entry name" value="FtsX"/>
    <property type="match status" value="1"/>
</dbReference>
<dbReference type="PANTHER" id="PTHR43738">
    <property type="entry name" value="ABC TRANSPORTER, MEMBRANE PROTEIN"/>
    <property type="match status" value="1"/>
</dbReference>
<evidence type="ECO:0000256" key="2">
    <source>
        <dbReference type="ARBA" id="ARBA00022475"/>
    </source>
</evidence>
<proteinExistence type="predicted"/>
<keyword evidence="2" id="KW-1003">Cell membrane</keyword>
<evidence type="ECO:0000256" key="1">
    <source>
        <dbReference type="ARBA" id="ARBA00004651"/>
    </source>
</evidence>
<dbReference type="InterPro" id="IPR003838">
    <property type="entry name" value="ABC3_permease_C"/>
</dbReference>
<evidence type="ECO:0000256" key="3">
    <source>
        <dbReference type="ARBA" id="ARBA00022692"/>
    </source>
</evidence>
<feature type="transmembrane region" description="Helical" evidence="7">
    <location>
        <begin position="20"/>
        <end position="37"/>
    </location>
</feature>
<evidence type="ECO:0000259" key="9">
    <source>
        <dbReference type="Pfam" id="PF12704"/>
    </source>
</evidence>
<dbReference type="RefSeq" id="WP_171595190.1">
    <property type="nucleotide sequence ID" value="NZ_RZNH01000011.1"/>
</dbReference>
<sequence>MLTIVKIAVAKLLHKPYNSALSVLLFAIGVALISLIIKTETLLNNQYKNNLAGIDLVVGAKGSPLQLILSSVLHIDAPTGNIPLEEVKRVQSNPLVKNTIPIALGDSHKGFRIVGTHTDYLQLYACEFQEGNSFSEPFEAVIGANVSKKTGLKIGDTFTGVHGFLEEGHSHEDFRYTVTGVLKRSGNVTDNLILSPVESVWMVHGHNKNGGEWEHKNCDCCEHEQHDHSEHGEEEHHHHENCEHDHHEHDETYTHEDQHEHEYEGNTHEIETLEQLQNKLSQGGELSEEEAKLYMELKGQLVVKTTEASEEITALLVFYKSPQAAISLPRAINQNTTMQAASPALELNRLISMLGMGLNTLRLLAWIIIVISAINIFIYLLNIFNQSIFELALLRLAGASKLKVVALLYAQGIFLAVSGWFIGMIVSYVIWMYLPQFELGRYFDIGVFFKELILLLFCVGIGLLVALIPAIKAYKNNLHFTLSR</sequence>
<keyword evidence="4 7" id="KW-1133">Transmembrane helix</keyword>
<keyword evidence="3 7" id="KW-0812">Transmembrane</keyword>
<feature type="transmembrane region" description="Helical" evidence="7">
    <location>
        <begin position="404"/>
        <end position="431"/>
    </location>
</feature>
<accession>A0ABX1WUZ7</accession>
<comment type="caution">
    <text evidence="10">The sequence shown here is derived from an EMBL/GenBank/DDBJ whole genome shotgun (WGS) entry which is preliminary data.</text>
</comment>
<dbReference type="InterPro" id="IPR025857">
    <property type="entry name" value="MacB_PCD"/>
</dbReference>
<dbReference type="Proteomes" id="UP000732105">
    <property type="component" value="Unassembled WGS sequence"/>
</dbReference>
<dbReference type="Pfam" id="PF12704">
    <property type="entry name" value="MacB_PCD"/>
    <property type="match status" value="1"/>
</dbReference>
<dbReference type="PANTHER" id="PTHR43738:SF2">
    <property type="entry name" value="ABC TRANSPORTER PERMEASE"/>
    <property type="match status" value="1"/>
</dbReference>
<feature type="transmembrane region" description="Helical" evidence="7">
    <location>
        <begin position="363"/>
        <end position="384"/>
    </location>
</feature>
<evidence type="ECO:0000256" key="6">
    <source>
        <dbReference type="SAM" id="MobiDB-lite"/>
    </source>
</evidence>
<evidence type="ECO:0000256" key="5">
    <source>
        <dbReference type="ARBA" id="ARBA00023136"/>
    </source>
</evidence>
<dbReference type="EMBL" id="RZNH01000011">
    <property type="protein sequence ID" value="NOU59919.1"/>
    <property type="molecule type" value="Genomic_DNA"/>
</dbReference>
<evidence type="ECO:0000256" key="4">
    <source>
        <dbReference type="ARBA" id="ARBA00022989"/>
    </source>
</evidence>
<protein>
    <submittedName>
        <fullName evidence="10">ABC transporter permease</fullName>
    </submittedName>
</protein>